<organism evidence="2">
    <name type="scientific">Chromera velia CCMP2878</name>
    <dbReference type="NCBI Taxonomy" id="1169474"/>
    <lineage>
        <taxon>Eukaryota</taxon>
        <taxon>Sar</taxon>
        <taxon>Alveolata</taxon>
        <taxon>Colpodellida</taxon>
        <taxon>Chromeraceae</taxon>
        <taxon>Chromera</taxon>
    </lineage>
</organism>
<sequence length="66" mass="6899">MEKGGERKEATARVSGGMFEVVSSGSEVDPNEVERCNGLRGGAVKGLTAEDETPGRLLVHLDPSKG</sequence>
<gene>
    <name evidence="2" type="ORF">Cvel_5491</name>
</gene>
<feature type="region of interest" description="Disordered" evidence="1">
    <location>
        <begin position="1"/>
        <end position="35"/>
    </location>
</feature>
<evidence type="ECO:0000256" key="1">
    <source>
        <dbReference type="SAM" id="MobiDB-lite"/>
    </source>
</evidence>
<reference evidence="2" key="1">
    <citation type="submission" date="2014-11" db="EMBL/GenBank/DDBJ databases">
        <authorList>
            <person name="Otto D Thomas"/>
            <person name="Naeem Raeece"/>
        </authorList>
    </citation>
    <scope>NUCLEOTIDE SEQUENCE</scope>
</reference>
<evidence type="ECO:0000313" key="2">
    <source>
        <dbReference type="EMBL" id="CEM36936.1"/>
    </source>
</evidence>
<dbReference type="AlphaFoldDB" id="A0A0G4H098"/>
<proteinExistence type="predicted"/>
<feature type="compositionally biased region" description="Basic and acidic residues" evidence="1">
    <location>
        <begin position="1"/>
        <end position="11"/>
    </location>
</feature>
<dbReference type="VEuPathDB" id="CryptoDB:Cvel_5491"/>
<name>A0A0G4H098_9ALVE</name>
<protein>
    <submittedName>
        <fullName evidence="2">Uncharacterized protein</fullName>
    </submittedName>
</protein>
<accession>A0A0G4H098</accession>
<dbReference type="EMBL" id="CDMZ01001743">
    <property type="protein sequence ID" value="CEM36936.1"/>
    <property type="molecule type" value="Genomic_DNA"/>
</dbReference>